<comment type="similarity">
    <text evidence="3 12">Belongs to the peptidase M14 family.</text>
</comment>
<evidence type="ECO:0000256" key="8">
    <source>
        <dbReference type="ARBA" id="ARBA00023157"/>
    </source>
</evidence>
<comment type="caution">
    <text evidence="12">Lacks conserved residue(s) required for the propagation of feature annotation.</text>
</comment>
<evidence type="ECO:0000313" key="15">
    <source>
        <dbReference type="Proteomes" id="UP000182259"/>
    </source>
</evidence>
<dbReference type="PANTHER" id="PTHR11705:SF147">
    <property type="entry name" value="INACTIVE METALLOCARBOXYPEPTIDASE ECM14"/>
    <property type="match status" value="1"/>
</dbReference>
<feature type="domain" description="Peptidase M14" evidence="13">
    <location>
        <begin position="157"/>
        <end position="466"/>
    </location>
</feature>
<comment type="function">
    <text evidence="9">Inactive carboxypeptidase that may play a role in cell wall organization and biogenesis.</text>
</comment>
<evidence type="ECO:0000256" key="9">
    <source>
        <dbReference type="ARBA" id="ARBA00025210"/>
    </source>
</evidence>
<keyword evidence="6" id="KW-0732">Signal</keyword>
<sequence>MKVYKLALFTALAAAIQIPISLNVFRDPERPHFSTLEESLWPIDLNPYINQVVVRISSSGDVIKYLRSHGLNIWAKNPSERTVDVQGHESDIKNMLAHFEISDANYIIHDLAQTVLESYPEKLKQGTFQTFAESSFDEVTAAAEDSIHAAAEVFFKLYRPLLSIDAWLKLLEETYPDVVTTEVIGKTYEERDFKVLHVLIPDSDIPHDQKRTIVITGGVHAREWISISSTLYTIYEMLNVYENSPERWKELAKLDFLFIPVLNPDGYEYSWNSDRLWRKNRQQVEGGDGARCMGIDIDHSFDYHWTQSSDGVCGEEYSGQAPFEAYELKIWDEYLNSTNVNHNIWGYIDLHSYSQEILYPYAYSCNETPRDEENLIELAYGITKAIRLTSGKSYSVLPACVDRDLDLIPDLGSGSALDFMYHHRAYWAYQVKLRDSGAHGFLLPDKYIQPVGEEIAAGIRFFSRFILSEDR</sequence>
<comment type="subcellular location">
    <subcellularLocation>
        <location evidence="2">Secreted</location>
    </subcellularLocation>
</comment>
<dbReference type="GO" id="GO:0004181">
    <property type="term" value="F:metallocarboxypeptidase activity"/>
    <property type="evidence" value="ECO:0007669"/>
    <property type="project" value="InterPro"/>
</dbReference>
<name>A0A1L0BTB5_9ASCO</name>
<evidence type="ECO:0000256" key="12">
    <source>
        <dbReference type="PROSITE-ProRule" id="PRU01379"/>
    </source>
</evidence>
<dbReference type="SMART" id="SM00631">
    <property type="entry name" value="Zn_pept"/>
    <property type="match status" value="1"/>
</dbReference>
<dbReference type="Pfam" id="PF00246">
    <property type="entry name" value="Peptidase_M14"/>
    <property type="match status" value="1"/>
</dbReference>
<evidence type="ECO:0000256" key="2">
    <source>
        <dbReference type="ARBA" id="ARBA00004613"/>
    </source>
</evidence>
<organism evidence="14 15">
    <name type="scientific">Sungouiella intermedia</name>
    <dbReference type="NCBI Taxonomy" id="45354"/>
    <lineage>
        <taxon>Eukaryota</taxon>
        <taxon>Fungi</taxon>
        <taxon>Dikarya</taxon>
        <taxon>Ascomycota</taxon>
        <taxon>Saccharomycotina</taxon>
        <taxon>Pichiomycetes</taxon>
        <taxon>Metschnikowiaceae</taxon>
        <taxon>Sungouiella</taxon>
    </lineage>
</organism>
<dbReference type="InterPro" id="IPR000834">
    <property type="entry name" value="Peptidase_M14"/>
</dbReference>
<dbReference type="GO" id="GO:0008270">
    <property type="term" value="F:zinc ion binding"/>
    <property type="evidence" value="ECO:0007669"/>
    <property type="project" value="InterPro"/>
</dbReference>
<evidence type="ECO:0000256" key="1">
    <source>
        <dbReference type="ARBA" id="ARBA00001947"/>
    </source>
</evidence>
<evidence type="ECO:0000256" key="7">
    <source>
        <dbReference type="ARBA" id="ARBA00022833"/>
    </source>
</evidence>
<keyword evidence="7" id="KW-0862">Zinc</keyword>
<evidence type="ECO:0000256" key="11">
    <source>
        <dbReference type="ARBA" id="ARBA00026213"/>
    </source>
</evidence>
<evidence type="ECO:0000256" key="10">
    <source>
        <dbReference type="ARBA" id="ARBA00026187"/>
    </source>
</evidence>
<comment type="cofactor">
    <cofactor evidence="1">
        <name>Zn(2+)</name>
        <dbReference type="ChEBI" id="CHEBI:29105"/>
    </cofactor>
</comment>
<dbReference type="GO" id="GO:0006508">
    <property type="term" value="P:proteolysis"/>
    <property type="evidence" value="ECO:0007669"/>
    <property type="project" value="InterPro"/>
</dbReference>
<dbReference type="InterPro" id="IPR057247">
    <property type="entry name" value="CARBOXYPEPT_ZN_2"/>
</dbReference>
<evidence type="ECO:0000256" key="4">
    <source>
        <dbReference type="ARBA" id="ARBA00022525"/>
    </source>
</evidence>
<dbReference type="CDD" id="cd03860">
    <property type="entry name" value="M14_CP_A-B_like"/>
    <property type="match status" value="1"/>
</dbReference>
<evidence type="ECO:0000256" key="5">
    <source>
        <dbReference type="ARBA" id="ARBA00022723"/>
    </source>
</evidence>
<evidence type="ECO:0000259" key="13">
    <source>
        <dbReference type="PROSITE" id="PS52035"/>
    </source>
</evidence>
<keyword evidence="5" id="KW-0479">Metal-binding</keyword>
<reference evidence="14 15" key="1">
    <citation type="submission" date="2016-10" db="EMBL/GenBank/DDBJ databases">
        <authorList>
            <person name="de Groot N.N."/>
        </authorList>
    </citation>
    <scope>NUCLEOTIDE SEQUENCE [LARGE SCALE GENOMIC DNA]</scope>
    <source>
        <strain evidence="14 15">PYCC 4715</strain>
    </source>
</reference>
<dbReference type="AlphaFoldDB" id="A0A1L0BTB5"/>
<dbReference type="GO" id="GO:0005576">
    <property type="term" value="C:extracellular region"/>
    <property type="evidence" value="ECO:0007669"/>
    <property type="project" value="UniProtKB-SubCell"/>
</dbReference>
<evidence type="ECO:0000256" key="3">
    <source>
        <dbReference type="ARBA" id="ARBA00005988"/>
    </source>
</evidence>
<dbReference type="PRINTS" id="PR00765">
    <property type="entry name" value="CRBOXYPTASEA"/>
</dbReference>
<evidence type="ECO:0000256" key="6">
    <source>
        <dbReference type="ARBA" id="ARBA00022729"/>
    </source>
</evidence>
<dbReference type="Proteomes" id="UP000182259">
    <property type="component" value="Chromosome III"/>
</dbReference>
<keyword evidence="8" id="KW-1015">Disulfide bond</keyword>
<dbReference type="Gene3D" id="3.40.630.10">
    <property type="entry name" value="Zn peptidases"/>
    <property type="match status" value="1"/>
</dbReference>
<dbReference type="FunFam" id="3.40.630.10:FF:000060">
    <property type="entry name" value="Putative metallocarboxypeptidase ecm14"/>
    <property type="match status" value="1"/>
</dbReference>
<proteinExistence type="inferred from homology"/>
<evidence type="ECO:0000313" key="14">
    <source>
        <dbReference type="EMBL" id="SGZ54631.1"/>
    </source>
</evidence>
<gene>
    <name evidence="14" type="ORF">SAMEA4029009_CIC11G00000000318</name>
</gene>
<protein>
    <recommendedName>
        <fullName evidence="10">Inactive metallocarboxypeptidase ECM14</fullName>
    </recommendedName>
    <alternativeName>
        <fullName evidence="11">Inactive metallocarboxypeptidase ecm14</fullName>
    </alternativeName>
</protein>
<dbReference type="SUPFAM" id="SSF53187">
    <property type="entry name" value="Zn-dependent exopeptidases"/>
    <property type="match status" value="1"/>
</dbReference>
<accession>A0A1L0BTB5</accession>
<dbReference type="PROSITE" id="PS00133">
    <property type="entry name" value="CARBOXYPEPT_ZN_2"/>
    <property type="match status" value="1"/>
</dbReference>
<dbReference type="PROSITE" id="PS52035">
    <property type="entry name" value="PEPTIDASE_M14"/>
    <property type="match status" value="1"/>
</dbReference>
<keyword evidence="4" id="KW-0964">Secreted</keyword>
<dbReference type="PANTHER" id="PTHR11705">
    <property type="entry name" value="PROTEASE FAMILY M14 CARBOXYPEPTIDASE A,B"/>
    <property type="match status" value="1"/>
</dbReference>
<dbReference type="EMBL" id="LT635766">
    <property type="protein sequence ID" value="SGZ54631.1"/>
    <property type="molecule type" value="Genomic_DNA"/>
</dbReference>